<comment type="caution">
    <text evidence="2">The sequence shown here is derived from an EMBL/GenBank/DDBJ whole genome shotgun (WGS) entry which is preliminary data.</text>
</comment>
<name>A0A816DT38_9BILA</name>
<organism evidence="2 3">
    <name type="scientific">Rotaria sordida</name>
    <dbReference type="NCBI Taxonomy" id="392033"/>
    <lineage>
        <taxon>Eukaryota</taxon>
        <taxon>Metazoa</taxon>
        <taxon>Spiralia</taxon>
        <taxon>Gnathifera</taxon>
        <taxon>Rotifera</taxon>
        <taxon>Eurotatoria</taxon>
        <taxon>Bdelloidea</taxon>
        <taxon>Philodinida</taxon>
        <taxon>Philodinidae</taxon>
        <taxon>Rotaria</taxon>
    </lineage>
</organism>
<dbReference type="Proteomes" id="UP000663870">
    <property type="component" value="Unassembled WGS sequence"/>
</dbReference>
<keyword evidence="3" id="KW-1185">Reference proteome</keyword>
<sequence length="163" mass="18952">MDKLSKSLEVLKLFSTTTCYRKNLSCPIQSICYPMIIARVLMINVIDQLFEHHNQNHSTNLIIGYLKSNIKKFQSSSRKSQRSITRTRNIGTNEQHLSIIYQWSIHYLPKWINSSCQWIHKIHYSLQQTNTSVIIFNDGVQCETISCLPTLIFDCLAQTSTRI</sequence>
<protein>
    <submittedName>
        <fullName evidence="2">Uncharacterized protein</fullName>
    </submittedName>
</protein>
<proteinExistence type="predicted"/>
<evidence type="ECO:0000313" key="3">
    <source>
        <dbReference type="Proteomes" id="UP000663870"/>
    </source>
</evidence>
<dbReference type="AlphaFoldDB" id="A0A816DT38"/>
<dbReference type="EMBL" id="CAJNOH010007111">
    <property type="protein sequence ID" value="CAF1449844.1"/>
    <property type="molecule type" value="Genomic_DNA"/>
</dbReference>
<reference evidence="2" key="1">
    <citation type="submission" date="2021-02" db="EMBL/GenBank/DDBJ databases">
        <authorList>
            <person name="Nowell W R."/>
        </authorList>
    </citation>
    <scope>NUCLEOTIDE SEQUENCE</scope>
</reference>
<evidence type="ECO:0000313" key="1">
    <source>
        <dbReference type="EMBL" id="CAF1449844.1"/>
    </source>
</evidence>
<gene>
    <name evidence="2" type="ORF">JXQ802_LOCUS52848</name>
    <name evidence="1" type="ORF">PYM288_LOCUS36501</name>
</gene>
<accession>A0A816DT38</accession>
<dbReference type="Proteomes" id="UP000663854">
    <property type="component" value="Unassembled WGS sequence"/>
</dbReference>
<evidence type="ECO:0000313" key="2">
    <source>
        <dbReference type="EMBL" id="CAF1638538.1"/>
    </source>
</evidence>
<dbReference type="EMBL" id="CAJNOL010008738">
    <property type="protein sequence ID" value="CAF1638538.1"/>
    <property type="molecule type" value="Genomic_DNA"/>
</dbReference>